<dbReference type="Gene3D" id="3.40.50.2000">
    <property type="entry name" value="Glycogen Phosphorylase B"/>
    <property type="match status" value="1"/>
</dbReference>
<feature type="compositionally biased region" description="Basic and acidic residues" evidence="9">
    <location>
        <begin position="12"/>
        <end position="21"/>
    </location>
</feature>
<evidence type="ECO:0000256" key="5">
    <source>
        <dbReference type="ARBA" id="ARBA00022679"/>
    </source>
</evidence>
<evidence type="ECO:0000256" key="8">
    <source>
        <dbReference type="PROSITE-ProRule" id="PRU00339"/>
    </source>
</evidence>
<feature type="domain" description="O-GlcNAc transferase C-terminal" evidence="10">
    <location>
        <begin position="266"/>
        <end position="434"/>
    </location>
</feature>
<evidence type="ECO:0000256" key="4">
    <source>
        <dbReference type="ARBA" id="ARBA00022676"/>
    </source>
</evidence>
<feature type="domain" description="O-GlcNAc transferase C-terminal" evidence="10">
    <location>
        <begin position="455"/>
        <end position="632"/>
    </location>
</feature>
<dbReference type="Pfam" id="PF13432">
    <property type="entry name" value="TPR_16"/>
    <property type="match status" value="2"/>
</dbReference>
<protein>
    <recommendedName>
        <fullName evidence="3">protein O-GlcNAc transferase</fullName>
        <ecNumber evidence="3">2.4.1.255</ecNumber>
    </recommendedName>
</protein>
<comment type="pathway">
    <text evidence="1">Protein modification; protein glycosylation.</text>
</comment>
<dbReference type="Pfam" id="PF13181">
    <property type="entry name" value="TPR_8"/>
    <property type="match status" value="1"/>
</dbReference>
<dbReference type="PANTHER" id="PTHR44835">
    <property type="entry name" value="UDP-N-ACETYLGLUCOSAMINE--PEPTIDE N-ACETYLGLUCOSAMINYLTRANSFERASE SPINDLY-RELATED"/>
    <property type="match status" value="1"/>
</dbReference>
<evidence type="ECO:0000313" key="12">
    <source>
        <dbReference type="Proteomes" id="UP000235616"/>
    </source>
</evidence>
<evidence type="ECO:0000256" key="7">
    <source>
        <dbReference type="ARBA" id="ARBA00022803"/>
    </source>
</evidence>
<sequence>MGRLFTDPVEQLGRRTDERGESTPTGSATAAPSAPTGIRFVTPPIVAGRGAGTAPAAKAAVPVRPAPPVEAGLAHQQAGRFAEAEAIYREILAADPGHADALHLLGLIAYHRGEYAPACELIMAALARRESEIFYGNLGNALAARGMRAAAMESFRQAIALKPGYVHAHNNLGNLLREESRLTEAVECFKTVIALQPEYAEAHNNLANALVDLGDLDAAIAAYRRAIALKPDLLEARSNLLFILSYREDLDQAAYLAEAKEFGRIATAGAKPWRHWLAPTAPGRDGPLRVGLVSGDLKIHPTGHFLESLLAHIDRRRIELVAYPTRRFEDALTARIKPYFSAWTPLSSMSDEQAAHRIRDDRIDLLLDLSGHMNYNRLPLFAWRAAPVQASWLGYFASTGLPAMDYLLGDPYVLPPDAQAHYTERLWRLPDSYLCFTPPAEQVAVGPLPLEREGLVTFGCFNHLMKMNDRVVDVWARVLHAVPRSRLFLKAKQLDDAPTCGATRKRFAARGIDPSRLILEGRSPRGEYFAAYNRVDIALSPFPYPGGTTSVEGLWMGVPVLCRQGDRFLSNICTSMLHSAGLADWIARDDEDYVAKAVAFAADAPRLAALRRESRTSLLVSPLCDAARYARHLEAAFEAMWRDGIARLARTPSVAKA</sequence>
<dbReference type="SMART" id="SM00028">
    <property type="entry name" value="TPR"/>
    <property type="match status" value="5"/>
</dbReference>
<dbReference type="GO" id="GO:0097363">
    <property type="term" value="F:protein O-acetylglucosaminyltransferase activity"/>
    <property type="evidence" value="ECO:0007669"/>
    <property type="project" value="UniProtKB-EC"/>
</dbReference>
<dbReference type="AlphaFoldDB" id="A0A2N7VZE0"/>
<dbReference type="EC" id="2.4.1.255" evidence="3"/>
<keyword evidence="5 11" id="KW-0808">Transferase</keyword>
<dbReference type="PANTHER" id="PTHR44835:SF1">
    <property type="entry name" value="PROTEIN O-GLCNAC TRANSFERASE"/>
    <property type="match status" value="1"/>
</dbReference>
<evidence type="ECO:0000256" key="9">
    <source>
        <dbReference type="SAM" id="MobiDB-lite"/>
    </source>
</evidence>
<evidence type="ECO:0000259" key="10">
    <source>
        <dbReference type="Pfam" id="PF13844"/>
    </source>
</evidence>
<accession>A0A2N7VZE0</accession>
<evidence type="ECO:0000313" key="11">
    <source>
        <dbReference type="EMBL" id="PMS22529.1"/>
    </source>
</evidence>
<keyword evidence="6" id="KW-0677">Repeat</keyword>
<proteinExistence type="inferred from homology"/>
<reference evidence="11 12" key="1">
    <citation type="submission" date="2018-01" db="EMBL/GenBank/DDBJ databases">
        <title>Whole genome analyses suggest that Burkholderia sensu lato contains two further novel genera in the rhizoxinica-symbiotica group Mycetohabitans gen. nov., and Trinickia gen. nov.: implications for the evolution of diazotrophy and nodulation in the Burkholderiaceae.</title>
        <authorList>
            <person name="Estrada-de los Santos P."/>
            <person name="Palmer M."/>
            <person name="Chavez-Ramirez B."/>
            <person name="Beukes C."/>
            <person name="Steenkamp E.T."/>
            <person name="Hirsch A.M."/>
            <person name="Manyaka P."/>
            <person name="Maluk M."/>
            <person name="Lafos M."/>
            <person name="Crook M."/>
            <person name="Gross E."/>
            <person name="Simon M.F."/>
            <person name="Bueno dos Reis Junior F."/>
            <person name="Poole P.S."/>
            <person name="Venter S.N."/>
            <person name="James E.K."/>
        </authorList>
    </citation>
    <scope>NUCLEOTIDE SEQUENCE [LARGE SCALE GENOMIC DNA]</scope>
    <source>
        <strain evidence="11 12">GIMN1.004</strain>
    </source>
</reference>
<feature type="repeat" description="TPR" evidence="8">
    <location>
        <begin position="166"/>
        <end position="199"/>
    </location>
</feature>
<dbReference type="Gene3D" id="3.40.50.11380">
    <property type="match status" value="1"/>
</dbReference>
<dbReference type="SUPFAM" id="SSF48452">
    <property type="entry name" value="TPR-like"/>
    <property type="match status" value="2"/>
</dbReference>
<dbReference type="SUPFAM" id="SSF53756">
    <property type="entry name" value="UDP-Glycosyltransferase/glycogen phosphorylase"/>
    <property type="match status" value="1"/>
</dbReference>
<feature type="repeat" description="TPR" evidence="8">
    <location>
        <begin position="132"/>
        <end position="165"/>
    </location>
</feature>
<dbReference type="Proteomes" id="UP000235616">
    <property type="component" value="Unassembled WGS sequence"/>
</dbReference>
<comment type="caution">
    <text evidence="11">The sequence shown here is derived from an EMBL/GenBank/DDBJ whole genome shotgun (WGS) entry which is preliminary data.</text>
</comment>
<evidence type="ECO:0000256" key="2">
    <source>
        <dbReference type="ARBA" id="ARBA00005386"/>
    </source>
</evidence>
<keyword evidence="7 8" id="KW-0802">TPR repeat</keyword>
<dbReference type="EMBL" id="PNYA01000003">
    <property type="protein sequence ID" value="PMS22529.1"/>
    <property type="molecule type" value="Genomic_DNA"/>
</dbReference>
<feature type="compositionally biased region" description="Low complexity" evidence="9">
    <location>
        <begin position="22"/>
        <end position="36"/>
    </location>
</feature>
<dbReference type="PROSITE" id="PS50293">
    <property type="entry name" value="TPR_REGION"/>
    <property type="match status" value="1"/>
</dbReference>
<dbReference type="Gene3D" id="1.25.40.10">
    <property type="entry name" value="Tetratricopeptide repeat domain"/>
    <property type="match status" value="3"/>
</dbReference>
<dbReference type="InterPro" id="IPR019734">
    <property type="entry name" value="TPR_rpt"/>
</dbReference>
<feature type="region of interest" description="Disordered" evidence="9">
    <location>
        <begin position="1"/>
        <end position="36"/>
    </location>
</feature>
<dbReference type="InterPro" id="IPR051939">
    <property type="entry name" value="Glycosyltr_41/O-GlcNAc_trsf"/>
</dbReference>
<dbReference type="InterPro" id="IPR011990">
    <property type="entry name" value="TPR-like_helical_dom_sf"/>
</dbReference>
<comment type="similarity">
    <text evidence="2">Belongs to the glycosyltransferase 41 family. O-GlcNAc transferase subfamily.</text>
</comment>
<dbReference type="OrthoDB" id="101857at2"/>
<dbReference type="InterPro" id="IPR029489">
    <property type="entry name" value="OGT/SEC/SPY_C"/>
</dbReference>
<evidence type="ECO:0000256" key="6">
    <source>
        <dbReference type="ARBA" id="ARBA00022737"/>
    </source>
</evidence>
<name>A0A2N7VZE0_9BURK</name>
<evidence type="ECO:0000256" key="3">
    <source>
        <dbReference type="ARBA" id="ARBA00011970"/>
    </source>
</evidence>
<keyword evidence="4" id="KW-0328">Glycosyltransferase</keyword>
<organism evidence="11 12">
    <name type="scientific">Trinickia dabaoshanensis</name>
    <dbReference type="NCBI Taxonomy" id="564714"/>
    <lineage>
        <taxon>Bacteria</taxon>
        <taxon>Pseudomonadati</taxon>
        <taxon>Pseudomonadota</taxon>
        <taxon>Betaproteobacteria</taxon>
        <taxon>Burkholderiales</taxon>
        <taxon>Burkholderiaceae</taxon>
        <taxon>Trinickia</taxon>
    </lineage>
</organism>
<gene>
    <name evidence="11" type="ORF">C0Z18_04155</name>
</gene>
<evidence type="ECO:0000256" key="1">
    <source>
        <dbReference type="ARBA" id="ARBA00004922"/>
    </source>
</evidence>
<dbReference type="Pfam" id="PF13844">
    <property type="entry name" value="Glyco_transf_41"/>
    <property type="match status" value="2"/>
</dbReference>
<feature type="repeat" description="TPR" evidence="8">
    <location>
        <begin position="200"/>
        <end position="233"/>
    </location>
</feature>
<dbReference type="PROSITE" id="PS50005">
    <property type="entry name" value="TPR"/>
    <property type="match status" value="3"/>
</dbReference>
<keyword evidence="12" id="KW-1185">Reference proteome</keyword>